<name>A0ABR6Z375_9BURK</name>
<keyword evidence="3" id="KW-1185">Reference proteome</keyword>
<dbReference type="Pfam" id="PF11351">
    <property type="entry name" value="GTA_holin_3TM"/>
    <property type="match status" value="1"/>
</dbReference>
<feature type="transmembrane region" description="Helical" evidence="1">
    <location>
        <begin position="70"/>
        <end position="94"/>
    </location>
</feature>
<keyword evidence="1" id="KW-0472">Membrane</keyword>
<reference evidence="2 3" key="1">
    <citation type="submission" date="2020-08" db="EMBL/GenBank/DDBJ databases">
        <title>Novel species isolated from subtropical streams in China.</title>
        <authorList>
            <person name="Lu H."/>
        </authorList>
    </citation>
    <scope>NUCLEOTIDE SEQUENCE [LARGE SCALE GENOMIC DNA]</scope>
    <source>
        <strain evidence="2 3">NL8W</strain>
    </source>
</reference>
<evidence type="ECO:0000313" key="3">
    <source>
        <dbReference type="Proteomes" id="UP000646911"/>
    </source>
</evidence>
<gene>
    <name evidence="2" type="ORF">H8L47_01320</name>
</gene>
<accession>A0ABR6Z375</accession>
<sequence length="136" mass="14356">MALDPLSAVLDIGGKVIDRLWPDPAQAASAKLELIKLQQSGELAQIAGQMEINKVEAASSSTFVAGWRPFIGWVCGAAFAYKFVLAPIGAFVLAAVGHPIVMPVLDFTEMSSVLLGMLGLGGMRTLEKIKGAESNR</sequence>
<protein>
    <submittedName>
        <fullName evidence="2">Holin family protein</fullName>
    </submittedName>
</protein>
<proteinExistence type="predicted"/>
<dbReference type="Proteomes" id="UP000646911">
    <property type="component" value="Unassembled WGS sequence"/>
</dbReference>
<evidence type="ECO:0000256" key="1">
    <source>
        <dbReference type="SAM" id="Phobius"/>
    </source>
</evidence>
<evidence type="ECO:0000313" key="2">
    <source>
        <dbReference type="EMBL" id="MBC3906198.1"/>
    </source>
</evidence>
<keyword evidence="1" id="KW-1133">Transmembrane helix</keyword>
<organism evidence="2 3">
    <name type="scientific">Undibacterium umbellatum</name>
    <dbReference type="NCBI Taxonomy" id="2762300"/>
    <lineage>
        <taxon>Bacteria</taxon>
        <taxon>Pseudomonadati</taxon>
        <taxon>Pseudomonadota</taxon>
        <taxon>Betaproteobacteria</taxon>
        <taxon>Burkholderiales</taxon>
        <taxon>Oxalobacteraceae</taxon>
        <taxon>Undibacterium</taxon>
    </lineage>
</organism>
<keyword evidence="1" id="KW-0812">Transmembrane</keyword>
<comment type="caution">
    <text evidence="2">The sequence shown here is derived from an EMBL/GenBank/DDBJ whole genome shotgun (WGS) entry which is preliminary data.</text>
</comment>
<dbReference type="RefSeq" id="WP_186951436.1">
    <property type="nucleotide sequence ID" value="NZ_JACOFX010000001.1"/>
</dbReference>
<dbReference type="EMBL" id="JACOFX010000001">
    <property type="protein sequence ID" value="MBC3906198.1"/>
    <property type="molecule type" value="Genomic_DNA"/>
</dbReference>
<dbReference type="InterPro" id="IPR021497">
    <property type="entry name" value="GTA_holin_3TM"/>
</dbReference>